<keyword evidence="1" id="KW-1133">Transmembrane helix</keyword>
<reference evidence="2" key="2">
    <citation type="submission" date="2020-05" db="UniProtKB">
        <authorList>
            <consortium name="EnsemblMetazoa"/>
        </authorList>
    </citation>
    <scope>IDENTIFICATION</scope>
    <source>
        <strain evidence="2">CM1001059</strain>
    </source>
</reference>
<organism evidence="2 3">
    <name type="scientific">Anopheles melas</name>
    <dbReference type="NCBI Taxonomy" id="34690"/>
    <lineage>
        <taxon>Eukaryota</taxon>
        <taxon>Metazoa</taxon>
        <taxon>Ecdysozoa</taxon>
        <taxon>Arthropoda</taxon>
        <taxon>Hexapoda</taxon>
        <taxon>Insecta</taxon>
        <taxon>Pterygota</taxon>
        <taxon>Neoptera</taxon>
        <taxon>Endopterygota</taxon>
        <taxon>Diptera</taxon>
        <taxon>Nematocera</taxon>
        <taxon>Culicoidea</taxon>
        <taxon>Culicidae</taxon>
        <taxon>Anophelinae</taxon>
        <taxon>Anopheles</taxon>
    </lineage>
</organism>
<dbReference type="VEuPathDB" id="VectorBase:AMEC019798"/>
<protein>
    <submittedName>
        <fullName evidence="2">Uncharacterized protein</fullName>
    </submittedName>
</protein>
<accession>A0A182UG54</accession>
<evidence type="ECO:0000313" key="2">
    <source>
        <dbReference type="EnsemblMetazoa" id="AMEC019798-PA"/>
    </source>
</evidence>
<sequence>MTAFLSVSCIFISYSSSGLSMISFRLSQMKMATFSVVLARFLKYGTSLSRLRWSSFFMIAWFMYSFRSVMFITMPVLPSTGPRTVTSTGGAKEEQYLELFWIRNDN</sequence>
<name>A0A182UG54_9DIPT</name>
<proteinExistence type="predicted"/>
<dbReference type="Proteomes" id="UP000075902">
    <property type="component" value="Unassembled WGS sequence"/>
</dbReference>
<dbReference type="EnsemblMetazoa" id="AMEC019798-RA">
    <property type="protein sequence ID" value="AMEC019798-PA"/>
    <property type="gene ID" value="AMEC019798"/>
</dbReference>
<dbReference type="AlphaFoldDB" id="A0A182UG54"/>
<evidence type="ECO:0000313" key="3">
    <source>
        <dbReference type="Proteomes" id="UP000075902"/>
    </source>
</evidence>
<keyword evidence="1" id="KW-0812">Transmembrane</keyword>
<feature type="transmembrane region" description="Helical" evidence="1">
    <location>
        <begin position="56"/>
        <end position="77"/>
    </location>
</feature>
<keyword evidence="3" id="KW-1185">Reference proteome</keyword>
<evidence type="ECO:0000256" key="1">
    <source>
        <dbReference type="SAM" id="Phobius"/>
    </source>
</evidence>
<reference evidence="3" key="1">
    <citation type="submission" date="2014-01" db="EMBL/GenBank/DDBJ databases">
        <title>The Genome Sequence of Anopheles melas CM1001059_A (V2).</title>
        <authorList>
            <consortium name="The Broad Institute Genomics Platform"/>
            <person name="Neafsey D.E."/>
            <person name="Besansky N."/>
            <person name="Howell P."/>
            <person name="Walton C."/>
            <person name="Young S.K."/>
            <person name="Zeng Q."/>
            <person name="Gargeya S."/>
            <person name="Fitzgerald M."/>
            <person name="Haas B."/>
            <person name="Abouelleil A."/>
            <person name="Allen A.W."/>
            <person name="Alvarado L."/>
            <person name="Arachchi H.M."/>
            <person name="Berlin A.M."/>
            <person name="Chapman S.B."/>
            <person name="Gainer-Dewar J."/>
            <person name="Goldberg J."/>
            <person name="Griggs A."/>
            <person name="Gujja S."/>
            <person name="Hansen M."/>
            <person name="Howarth C."/>
            <person name="Imamovic A."/>
            <person name="Ireland A."/>
            <person name="Larimer J."/>
            <person name="McCowan C."/>
            <person name="Murphy C."/>
            <person name="Pearson M."/>
            <person name="Poon T.W."/>
            <person name="Priest M."/>
            <person name="Roberts A."/>
            <person name="Saif S."/>
            <person name="Shea T."/>
            <person name="Sisk P."/>
            <person name="Sykes S."/>
            <person name="Wortman J."/>
            <person name="Nusbaum C."/>
            <person name="Birren B."/>
        </authorList>
    </citation>
    <scope>NUCLEOTIDE SEQUENCE [LARGE SCALE GENOMIC DNA]</scope>
    <source>
        <strain evidence="3">CM1001059</strain>
    </source>
</reference>
<keyword evidence="1" id="KW-0472">Membrane</keyword>